<organism evidence="2 3">
    <name type="scientific">Trichinella pseudospiralis</name>
    <name type="common">Parasitic roundworm</name>
    <dbReference type="NCBI Taxonomy" id="6337"/>
    <lineage>
        <taxon>Eukaryota</taxon>
        <taxon>Metazoa</taxon>
        <taxon>Ecdysozoa</taxon>
        <taxon>Nematoda</taxon>
        <taxon>Enoplea</taxon>
        <taxon>Dorylaimia</taxon>
        <taxon>Trichinellida</taxon>
        <taxon>Trichinellidae</taxon>
        <taxon>Trichinella</taxon>
    </lineage>
</organism>
<comment type="caution">
    <text evidence="2">The sequence shown here is derived from an EMBL/GenBank/DDBJ whole genome shotgun (WGS) entry which is preliminary data.</text>
</comment>
<protein>
    <submittedName>
        <fullName evidence="2">Uncharacterized protein</fullName>
    </submittedName>
</protein>
<accession>A0A0V1FKC8</accession>
<keyword evidence="3" id="KW-1185">Reference proteome</keyword>
<dbReference type="Proteomes" id="UP000054995">
    <property type="component" value="Unassembled WGS sequence"/>
</dbReference>
<proteinExistence type="predicted"/>
<evidence type="ECO:0000313" key="3">
    <source>
        <dbReference type="Proteomes" id="UP000054995"/>
    </source>
</evidence>
<dbReference type="OrthoDB" id="5920684at2759"/>
<dbReference type="EMBL" id="JYDT01000084">
    <property type="protein sequence ID" value="KRY85731.1"/>
    <property type="molecule type" value="Genomic_DNA"/>
</dbReference>
<sequence>MSTNYLNIFMYWCKRLSKRTAFKLHYGFSKLLIYTCNEEDKYQIVPKKNRALPQWKKLEDLDMIFLIEQLQPNENLQHIASLTPMQQPDINSITIEDPAVHWAHTVVKQ</sequence>
<reference evidence="2 3" key="1">
    <citation type="submission" date="2015-01" db="EMBL/GenBank/DDBJ databases">
        <title>Evolution of Trichinella species and genotypes.</title>
        <authorList>
            <person name="Korhonen P.K."/>
            <person name="Edoardo P."/>
            <person name="Giuseppe L.R."/>
            <person name="Gasser R.B."/>
        </authorList>
    </citation>
    <scope>NUCLEOTIDE SEQUENCE [LARGE SCALE GENOMIC DNA]</scope>
    <source>
        <strain evidence="2">ISS470</strain>
    </source>
</reference>
<gene>
    <name evidence="1" type="ORF">T4D_10306</name>
    <name evidence="2" type="ORF">T4D_16512</name>
</gene>
<name>A0A0V1FKC8_TRIPS</name>
<evidence type="ECO:0000313" key="1">
    <source>
        <dbReference type="EMBL" id="KRY81000.1"/>
    </source>
</evidence>
<evidence type="ECO:0000313" key="2">
    <source>
        <dbReference type="EMBL" id="KRY85731.1"/>
    </source>
</evidence>
<dbReference type="AlphaFoldDB" id="A0A0V1FKC8"/>
<dbReference type="EMBL" id="JYDT01000278">
    <property type="protein sequence ID" value="KRY81000.1"/>
    <property type="molecule type" value="Genomic_DNA"/>
</dbReference>